<feature type="domain" description="START" evidence="1">
    <location>
        <begin position="17"/>
        <end position="197"/>
    </location>
</feature>
<accession>A0A7S0ZL62</accession>
<dbReference type="PANTHER" id="PTHR19308">
    <property type="entry name" value="PHOSPHATIDYLCHOLINE TRANSFER PROTEIN"/>
    <property type="match status" value="1"/>
</dbReference>
<evidence type="ECO:0000313" key="2">
    <source>
        <dbReference type="EMBL" id="CAD8825324.1"/>
    </source>
</evidence>
<reference evidence="2" key="1">
    <citation type="submission" date="2021-01" db="EMBL/GenBank/DDBJ databases">
        <authorList>
            <person name="Corre E."/>
            <person name="Pelletier E."/>
            <person name="Niang G."/>
            <person name="Scheremetjew M."/>
            <person name="Finn R."/>
            <person name="Kale V."/>
            <person name="Holt S."/>
            <person name="Cochrane G."/>
            <person name="Meng A."/>
            <person name="Brown T."/>
            <person name="Cohen L."/>
        </authorList>
    </citation>
    <scope>NUCLEOTIDE SEQUENCE</scope>
    <source>
        <strain evidence="2">CCMP3278</strain>
    </source>
</reference>
<dbReference type="PANTHER" id="PTHR19308:SF14">
    <property type="entry name" value="START DOMAIN-CONTAINING PROTEIN"/>
    <property type="match status" value="1"/>
</dbReference>
<dbReference type="InterPro" id="IPR023393">
    <property type="entry name" value="START-like_dom_sf"/>
</dbReference>
<name>A0A7S0ZL62_9RHOD</name>
<dbReference type="GO" id="GO:0005737">
    <property type="term" value="C:cytoplasm"/>
    <property type="evidence" value="ECO:0007669"/>
    <property type="project" value="UniProtKB-ARBA"/>
</dbReference>
<dbReference type="InterPro" id="IPR051213">
    <property type="entry name" value="START_lipid_transfer"/>
</dbReference>
<dbReference type="CDD" id="cd00177">
    <property type="entry name" value="START"/>
    <property type="match status" value="1"/>
</dbReference>
<dbReference type="AlphaFoldDB" id="A0A7S0ZL62"/>
<dbReference type="EMBL" id="HBFP01013453">
    <property type="protein sequence ID" value="CAD8825324.1"/>
    <property type="molecule type" value="Transcribed_RNA"/>
</dbReference>
<dbReference type="InterPro" id="IPR002913">
    <property type="entry name" value="START_lipid-bd_dom"/>
</dbReference>
<dbReference type="Pfam" id="PF01852">
    <property type="entry name" value="START"/>
    <property type="match status" value="1"/>
</dbReference>
<sequence>MVDYGSFGKSVCESAAVIKSLAVSTDGWEVHTKASASNGGVLMEYQDGLNDSPERCYRLFGQNPNKSPHELCDLLWSWGKNEWNREGDVLDWVIYKESPRMLYQRNKLPWPVADRDFVMEIGRFTDLNTKGQFLAMKSVIDEEKAPRSDGTVRANAILSAFYFMPHDSGTGSTIIRIAQIDSQGSIPSAIKKMAASAQIKSIQGLCKL</sequence>
<organism evidence="2">
    <name type="scientific">Timspurckia oligopyrenoides</name>
    <dbReference type="NCBI Taxonomy" id="708627"/>
    <lineage>
        <taxon>Eukaryota</taxon>
        <taxon>Rhodophyta</taxon>
        <taxon>Bangiophyceae</taxon>
        <taxon>Porphyridiales</taxon>
        <taxon>Porphyridiaceae</taxon>
        <taxon>Timspurckia</taxon>
    </lineage>
</organism>
<dbReference type="Gene3D" id="3.30.530.20">
    <property type="match status" value="1"/>
</dbReference>
<evidence type="ECO:0000259" key="1">
    <source>
        <dbReference type="PROSITE" id="PS50848"/>
    </source>
</evidence>
<dbReference type="GO" id="GO:0008289">
    <property type="term" value="F:lipid binding"/>
    <property type="evidence" value="ECO:0007669"/>
    <property type="project" value="InterPro"/>
</dbReference>
<dbReference type="PROSITE" id="PS50848">
    <property type="entry name" value="START"/>
    <property type="match status" value="1"/>
</dbReference>
<proteinExistence type="predicted"/>
<dbReference type="SUPFAM" id="SSF55961">
    <property type="entry name" value="Bet v1-like"/>
    <property type="match status" value="1"/>
</dbReference>
<gene>
    <name evidence="2" type="ORF">TOLI1172_LOCUS9723</name>
</gene>
<protein>
    <recommendedName>
        <fullName evidence="1">START domain-containing protein</fullName>
    </recommendedName>
</protein>